<evidence type="ECO:0000313" key="2">
    <source>
        <dbReference type="EMBL" id="GBN77649.1"/>
    </source>
</evidence>
<reference evidence="2 3" key="1">
    <citation type="journal article" date="2019" name="Sci. Rep.">
        <title>Orb-weaving spider Araneus ventricosus genome elucidates the spidroin gene catalogue.</title>
        <authorList>
            <person name="Kono N."/>
            <person name="Nakamura H."/>
            <person name="Ohtoshi R."/>
            <person name="Moran D.A.P."/>
            <person name="Shinohara A."/>
            <person name="Yoshida Y."/>
            <person name="Fujiwara M."/>
            <person name="Mori M."/>
            <person name="Tomita M."/>
            <person name="Arakawa K."/>
        </authorList>
    </citation>
    <scope>NUCLEOTIDE SEQUENCE [LARGE SCALE GENOMIC DNA]</scope>
</reference>
<evidence type="ECO:0000256" key="1">
    <source>
        <dbReference type="SAM" id="MobiDB-lite"/>
    </source>
</evidence>
<comment type="caution">
    <text evidence="2">The sequence shown here is derived from an EMBL/GenBank/DDBJ whole genome shotgun (WGS) entry which is preliminary data.</text>
</comment>
<sequence length="84" mass="9696">MATLDIGQLGKNDEFRATLHSSEATLVPTNPEKRKKQGKRPIDEITTDSILLSAKYKDPQCLKKVLVKPEALLFYDYIVEYQRW</sequence>
<dbReference type="AlphaFoldDB" id="A0A4Y2RQW5"/>
<evidence type="ECO:0000313" key="3">
    <source>
        <dbReference type="Proteomes" id="UP000499080"/>
    </source>
</evidence>
<dbReference type="Proteomes" id="UP000499080">
    <property type="component" value="Unassembled WGS sequence"/>
</dbReference>
<feature type="region of interest" description="Disordered" evidence="1">
    <location>
        <begin position="20"/>
        <end position="41"/>
    </location>
</feature>
<gene>
    <name evidence="2" type="ORF">AVEN_131334_1</name>
</gene>
<name>A0A4Y2RQW5_ARAVE</name>
<keyword evidence="3" id="KW-1185">Reference proteome</keyword>
<accession>A0A4Y2RQW5</accession>
<protein>
    <submittedName>
        <fullName evidence="2">Uncharacterized protein</fullName>
    </submittedName>
</protein>
<dbReference type="EMBL" id="BGPR01017904">
    <property type="protein sequence ID" value="GBN77649.1"/>
    <property type="molecule type" value="Genomic_DNA"/>
</dbReference>
<proteinExistence type="predicted"/>
<organism evidence="2 3">
    <name type="scientific">Araneus ventricosus</name>
    <name type="common">Orbweaver spider</name>
    <name type="synonym">Epeira ventricosa</name>
    <dbReference type="NCBI Taxonomy" id="182803"/>
    <lineage>
        <taxon>Eukaryota</taxon>
        <taxon>Metazoa</taxon>
        <taxon>Ecdysozoa</taxon>
        <taxon>Arthropoda</taxon>
        <taxon>Chelicerata</taxon>
        <taxon>Arachnida</taxon>
        <taxon>Araneae</taxon>
        <taxon>Araneomorphae</taxon>
        <taxon>Entelegynae</taxon>
        <taxon>Araneoidea</taxon>
        <taxon>Araneidae</taxon>
        <taxon>Araneus</taxon>
    </lineage>
</organism>